<evidence type="ECO:0000313" key="1">
    <source>
        <dbReference type="EMBL" id="CAK0883739.1"/>
    </source>
</evidence>
<comment type="caution">
    <text evidence="1">The sequence shown here is derived from an EMBL/GenBank/DDBJ whole genome shotgun (WGS) entry which is preliminary data.</text>
</comment>
<protein>
    <submittedName>
        <fullName evidence="1">Uncharacterized protein</fullName>
    </submittedName>
</protein>
<reference evidence="1" key="1">
    <citation type="submission" date="2023-10" db="EMBL/GenBank/DDBJ databases">
        <authorList>
            <person name="Chen Y."/>
            <person name="Shah S."/>
            <person name="Dougan E. K."/>
            <person name="Thang M."/>
            <person name="Chan C."/>
        </authorList>
    </citation>
    <scope>NUCLEOTIDE SEQUENCE [LARGE SCALE GENOMIC DNA]</scope>
</reference>
<dbReference type="Proteomes" id="UP001189429">
    <property type="component" value="Unassembled WGS sequence"/>
</dbReference>
<organism evidence="1 2">
    <name type="scientific">Prorocentrum cordatum</name>
    <dbReference type="NCBI Taxonomy" id="2364126"/>
    <lineage>
        <taxon>Eukaryota</taxon>
        <taxon>Sar</taxon>
        <taxon>Alveolata</taxon>
        <taxon>Dinophyceae</taxon>
        <taxon>Prorocentrales</taxon>
        <taxon>Prorocentraceae</taxon>
        <taxon>Prorocentrum</taxon>
    </lineage>
</organism>
<accession>A0ABN9WBR2</accession>
<dbReference type="EMBL" id="CAUYUJ010018456">
    <property type="protein sequence ID" value="CAK0883739.1"/>
    <property type="molecule type" value="Genomic_DNA"/>
</dbReference>
<evidence type="ECO:0000313" key="2">
    <source>
        <dbReference type="Proteomes" id="UP001189429"/>
    </source>
</evidence>
<keyword evidence="2" id="KW-1185">Reference proteome</keyword>
<name>A0ABN9WBR2_9DINO</name>
<sequence length="61" mass="6885">MSDVMVVILVSGLLGQQIMFLAHRCTMLDMMKGQRPPIYANTRYEGLMKAMQNIKEVMGPP</sequence>
<gene>
    <name evidence="1" type="ORF">PCOR1329_LOCUS65871</name>
</gene>
<feature type="non-terminal residue" evidence="1">
    <location>
        <position position="61"/>
    </location>
</feature>
<proteinExistence type="predicted"/>